<organism evidence="10 11">
    <name type="scientific">Bacteroides eggerthii</name>
    <dbReference type="NCBI Taxonomy" id="28111"/>
    <lineage>
        <taxon>Bacteria</taxon>
        <taxon>Pseudomonadati</taxon>
        <taxon>Bacteroidota</taxon>
        <taxon>Bacteroidia</taxon>
        <taxon>Bacteroidales</taxon>
        <taxon>Bacteroidaceae</taxon>
        <taxon>Bacteroides</taxon>
    </lineage>
</organism>
<comment type="caution">
    <text evidence="10">The sequence shown here is derived from an EMBL/GenBank/DDBJ whole genome shotgun (WGS) entry which is preliminary data.</text>
</comment>
<comment type="subcellular location">
    <subcellularLocation>
        <location evidence="1 8">Cell membrane</location>
        <topology evidence="1 8">Multi-pass membrane protein</topology>
    </subcellularLocation>
</comment>
<keyword evidence="6 8" id="KW-1133">Transmembrane helix</keyword>
<dbReference type="InterPro" id="IPR013525">
    <property type="entry name" value="ABC2_TM"/>
</dbReference>
<keyword evidence="5 8" id="KW-0812">Transmembrane</keyword>
<dbReference type="InterPro" id="IPR000412">
    <property type="entry name" value="ABC_2_transport"/>
</dbReference>
<evidence type="ECO:0000256" key="5">
    <source>
        <dbReference type="ARBA" id="ARBA00022692"/>
    </source>
</evidence>
<feature type="transmembrane region" description="Helical" evidence="8">
    <location>
        <begin position="346"/>
        <end position="366"/>
    </location>
</feature>
<evidence type="ECO:0000256" key="2">
    <source>
        <dbReference type="ARBA" id="ARBA00007783"/>
    </source>
</evidence>
<feature type="domain" description="ABC transmembrane type-2" evidence="9">
    <location>
        <begin position="128"/>
        <end position="372"/>
    </location>
</feature>
<evidence type="ECO:0000256" key="7">
    <source>
        <dbReference type="ARBA" id="ARBA00023136"/>
    </source>
</evidence>
<evidence type="ECO:0000256" key="3">
    <source>
        <dbReference type="ARBA" id="ARBA00022448"/>
    </source>
</evidence>
<feature type="transmembrane region" description="Helical" evidence="8">
    <location>
        <begin position="21"/>
        <end position="40"/>
    </location>
</feature>
<evidence type="ECO:0000256" key="8">
    <source>
        <dbReference type="RuleBase" id="RU361157"/>
    </source>
</evidence>
<feature type="transmembrane region" description="Helical" evidence="8">
    <location>
        <begin position="291"/>
        <end position="311"/>
    </location>
</feature>
<dbReference type="InterPro" id="IPR047817">
    <property type="entry name" value="ABC2_TM_bact-type"/>
</dbReference>
<evidence type="ECO:0000313" key="10">
    <source>
        <dbReference type="EMBL" id="MDM8145365.1"/>
    </source>
</evidence>
<dbReference type="Pfam" id="PF12698">
    <property type="entry name" value="ABC2_membrane_3"/>
    <property type="match status" value="1"/>
</dbReference>
<reference evidence="11" key="1">
    <citation type="submission" date="2023-07" db="EMBL/GenBank/DDBJ databases">
        <title>Identification and characterization of horizontal gene transfer across gut microbiota members of farm animals based on homology search.</title>
        <authorList>
            <person name="Schwarzerova J."/>
            <person name="Nykrynova M."/>
            <person name="Jureckova K."/>
            <person name="Cejkova D."/>
            <person name="Rychlik I."/>
        </authorList>
    </citation>
    <scope>NUCLEOTIDE SEQUENCE [LARGE SCALE GENOMIC DNA]</scope>
    <source>
        <strain evidence="11">ET4</strain>
    </source>
</reference>
<keyword evidence="3 8" id="KW-0813">Transport</keyword>
<feature type="transmembrane region" description="Helical" evidence="8">
    <location>
        <begin position="180"/>
        <end position="202"/>
    </location>
</feature>
<keyword evidence="11" id="KW-1185">Reference proteome</keyword>
<protein>
    <recommendedName>
        <fullName evidence="8">Transport permease protein</fullName>
    </recommendedName>
</protein>
<evidence type="ECO:0000313" key="11">
    <source>
        <dbReference type="Proteomes" id="UP001228403"/>
    </source>
</evidence>
<dbReference type="PROSITE" id="PS51012">
    <property type="entry name" value="ABC_TM2"/>
    <property type="match status" value="1"/>
</dbReference>
<dbReference type="InterPro" id="IPR051449">
    <property type="entry name" value="ABC-2_transporter_component"/>
</dbReference>
<proteinExistence type="inferred from homology"/>
<dbReference type="PANTHER" id="PTHR30294:SF29">
    <property type="entry name" value="MULTIDRUG ABC TRANSPORTER PERMEASE YBHS-RELATED"/>
    <property type="match status" value="1"/>
</dbReference>
<keyword evidence="4 8" id="KW-1003">Cell membrane</keyword>
<dbReference type="Gene3D" id="3.40.1710.10">
    <property type="entry name" value="abc type-2 transporter like domain"/>
    <property type="match status" value="1"/>
</dbReference>
<sequence length="374" mass="41045">MKEFLAFVKIEFFHIFRDKRTMLILLGMPIAQILLFGFAITTEVKDARVLVLGYTGDPVEQRLVERLEQNAYFSVVGFLHTDREAHEAFRKNEADLVVAFPPGFAAEATGAEVPAVQLLVDGTDPNTAHLMKNYAQAVITSALSGQLPSAQTSAASLSAPPVSIHTHMLFNPQMKSAYNFVPGVMGLILMLICTMMTSVSIVREKETGTMEVLLASPIRPIFIILAKAVPYFLLSCVNLATILLLSVYVLEVPIAGSLLLLSFVSMLLILVALSLGLLVSTLVDTQVAAMLISGMTLMMPVMLLSGLIFPVESMPVPLQWLSNIIPAKWYILAVKKIMIEGVGLRFVWQEILILAGMAALLMTVSLKHFRERLQ</sequence>
<dbReference type="PANTHER" id="PTHR30294">
    <property type="entry name" value="MEMBRANE COMPONENT OF ABC TRANSPORTER YHHJ-RELATED"/>
    <property type="match status" value="1"/>
</dbReference>
<feature type="transmembrane region" description="Helical" evidence="8">
    <location>
        <begin position="254"/>
        <end position="279"/>
    </location>
</feature>
<evidence type="ECO:0000259" key="9">
    <source>
        <dbReference type="PROSITE" id="PS51012"/>
    </source>
</evidence>
<feature type="transmembrane region" description="Helical" evidence="8">
    <location>
        <begin position="222"/>
        <end position="248"/>
    </location>
</feature>
<dbReference type="PRINTS" id="PR00164">
    <property type="entry name" value="ABC2TRNSPORT"/>
</dbReference>
<evidence type="ECO:0000256" key="1">
    <source>
        <dbReference type="ARBA" id="ARBA00004651"/>
    </source>
</evidence>
<dbReference type="EMBL" id="JAUDCF010000008">
    <property type="protein sequence ID" value="MDM8145365.1"/>
    <property type="molecule type" value="Genomic_DNA"/>
</dbReference>
<evidence type="ECO:0000256" key="4">
    <source>
        <dbReference type="ARBA" id="ARBA00022475"/>
    </source>
</evidence>
<accession>A0ABT7U4C4</accession>
<evidence type="ECO:0000256" key="6">
    <source>
        <dbReference type="ARBA" id="ARBA00022989"/>
    </source>
</evidence>
<gene>
    <name evidence="10" type="ORF">QUW02_05405</name>
</gene>
<name>A0ABT7U4C4_9BACE</name>
<keyword evidence="7 8" id="KW-0472">Membrane</keyword>
<dbReference type="Proteomes" id="UP001228403">
    <property type="component" value="Unassembled WGS sequence"/>
</dbReference>
<comment type="similarity">
    <text evidence="2 8">Belongs to the ABC-2 integral membrane protein family.</text>
</comment>